<evidence type="ECO:0000256" key="2">
    <source>
        <dbReference type="ARBA" id="ARBA00010663"/>
    </source>
</evidence>
<dbReference type="InterPro" id="IPR017452">
    <property type="entry name" value="GPCR_Rhodpsn_7TM"/>
</dbReference>
<dbReference type="PRINTS" id="PR00237">
    <property type="entry name" value="GPCRRHODOPSN"/>
</dbReference>
<accession>A0A087TAA4</accession>
<comment type="similarity">
    <text evidence="2">Belongs to the G-protein coupled receptor 1 family.</text>
</comment>
<dbReference type="Proteomes" id="UP000054359">
    <property type="component" value="Unassembled WGS sequence"/>
</dbReference>
<keyword evidence="7 11" id="KW-0472">Membrane</keyword>
<evidence type="ECO:0000256" key="6">
    <source>
        <dbReference type="ARBA" id="ARBA00023040"/>
    </source>
</evidence>
<evidence type="ECO:0000313" key="13">
    <source>
        <dbReference type="EMBL" id="KFM62043.1"/>
    </source>
</evidence>
<comment type="subcellular location">
    <subcellularLocation>
        <location evidence="1">Cell membrane</location>
        <topology evidence="1">Multi-pass membrane protein</topology>
    </subcellularLocation>
</comment>
<gene>
    <name evidence="13" type="ORF">X975_25343</name>
</gene>
<keyword evidence="8 13" id="KW-0675">Receptor</keyword>
<dbReference type="STRING" id="407821.A0A087TAA4"/>
<feature type="domain" description="G-protein coupled receptors family 1 profile" evidence="12">
    <location>
        <begin position="66"/>
        <end position="118"/>
    </location>
</feature>
<keyword evidence="14" id="KW-1185">Reference proteome</keyword>
<sequence length="118" mass="12760">MISTAENVTLKLAMSTTTFPSSVVQDIPSFSITTCPSWFRQEIVDNAKNISIIVILGFINAVVIVGNLLVVMAVFASAKLRTVTNFLIVSLAISDLLVGLAVLPYSITLEVLELWIFG</sequence>
<dbReference type="SUPFAM" id="SSF81321">
    <property type="entry name" value="Family A G protein-coupled receptor-like"/>
    <property type="match status" value="1"/>
</dbReference>
<keyword evidence="9" id="KW-0325">Glycoprotein</keyword>
<keyword evidence="4 11" id="KW-0812">Transmembrane</keyword>
<dbReference type="OrthoDB" id="6358729at2759"/>
<dbReference type="GO" id="GO:0005886">
    <property type="term" value="C:plasma membrane"/>
    <property type="evidence" value="ECO:0007669"/>
    <property type="project" value="UniProtKB-SubCell"/>
</dbReference>
<keyword evidence="6" id="KW-0297">G-protein coupled receptor</keyword>
<dbReference type="InterPro" id="IPR000276">
    <property type="entry name" value="GPCR_Rhodpsn"/>
</dbReference>
<feature type="transmembrane region" description="Helical" evidence="11">
    <location>
        <begin position="50"/>
        <end position="74"/>
    </location>
</feature>
<evidence type="ECO:0000256" key="10">
    <source>
        <dbReference type="ARBA" id="ARBA00023224"/>
    </source>
</evidence>
<dbReference type="AlphaFoldDB" id="A0A087TAA4"/>
<dbReference type="PROSITE" id="PS50262">
    <property type="entry name" value="G_PROTEIN_RECEP_F1_2"/>
    <property type="match status" value="1"/>
</dbReference>
<name>A0A087TAA4_STEMI</name>
<evidence type="ECO:0000256" key="8">
    <source>
        <dbReference type="ARBA" id="ARBA00023170"/>
    </source>
</evidence>
<dbReference type="GO" id="GO:0004930">
    <property type="term" value="F:G protein-coupled receptor activity"/>
    <property type="evidence" value="ECO:0007669"/>
    <property type="project" value="UniProtKB-KW"/>
</dbReference>
<proteinExistence type="inferred from homology"/>
<dbReference type="Gene3D" id="1.20.1070.10">
    <property type="entry name" value="Rhodopsin 7-helix transmembrane proteins"/>
    <property type="match status" value="1"/>
</dbReference>
<evidence type="ECO:0000256" key="11">
    <source>
        <dbReference type="SAM" id="Phobius"/>
    </source>
</evidence>
<feature type="transmembrane region" description="Helical" evidence="11">
    <location>
        <begin position="86"/>
        <end position="107"/>
    </location>
</feature>
<dbReference type="Pfam" id="PF00001">
    <property type="entry name" value="7tm_1"/>
    <property type="match status" value="1"/>
</dbReference>
<evidence type="ECO:0000256" key="5">
    <source>
        <dbReference type="ARBA" id="ARBA00022989"/>
    </source>
</evidence>
<keyword evidence="10" id="KW-0807">Transducer</keyword>
<dbReference type="PANTHER" id="PTHR24248">
    <property type="entry name" value="ADRENERGIC RECEPTOR-RELATED G-PROTEIN COUPLED RECEPTOR"/>
    <property type="match status" value="1"/>
</dbReference>
<evidence type="ECO:0000256" key="4">
    <source>
        <dbReference type="ARBA" id="ARBA00022692"/>
    </source>
</evidence>
<organism evidence="13 14">
    <name type="scientific">Stegodyphus mimosarum</name>
    <name type="common">African social velvet spider</name>
    <dbReference type="NCBI Taxonomy" id="407821"/>
    <lineage>
        <taxon>Eukaryota</taxon>
        <taxon>Metazoa</taxon>
        <taxon>Ecdysozoa</taxon>
        <taxon>Arthropoda</taxon>
        <taxon>Chelicerata</taxon>
        <taxon>Arachnida</taxon>
        <taxon>Araneae</taxon>
        <taxon>Araneomorphae</taxon>
        <taxon>Entelegynae</taxon>
        <taxon>Eresoidea</taxon>
        <taxon>Eresidae</taxon>
        <taxon>Stegodyphus</taxon>
    </lineage>
</organism>
<protein>
    <submittedName>
        <fullName evidence="13">Putative G-protein coupled receptor No9</fullName>
    </submittedName>
</protein>
<evidence type="ECO:0000259" key="12">
    <source>
        <dbReference type="PROSITE" id="PS50262"/>
    </source>
</evidence>
<evidence type="ECO:0000256" key="7">
    <source>
        <dbReference type="ARBA" id="ARBA00023136"/>
    </source>
</evidence>
<keyword evidence="5 11" id="KW-1133">Transmembrane helix</keyword>
<reference evidence="13 14" key="1">
    <citation type="submission" date="2013-11" db="EMBL/GenBank/DDBJ databases">
        <title>Genome sequencing of Stegodyphus mimosarum.</title>
        <authorList>
            <person name="Bechsgaard J."/>
        </authorList>
    </citation>
    <scope>NUCLEOTIDE SEQUENCE [LARGE SCALE GENOMIC DNA]</scope>
</reference>
<dbReference type="EMBL" id="KK114266">
    <property type="protein sequence ID" value="KFM62043.1"/>
    <property type="molecule type" value="Genomic_DNA"/>
</dbReference>
<evidence type="ECO:0000256" key="9">
    <source>
        <dbReference type="ARBA" id="ARBA00023180"/>
    </source>
</evidence>
<evidence type="ECO:0000256" key="3">
    <source>
        <dbReference type="ARBA" id="ARBA00022475"/>
    </source>
</evidence>
<evidence type="ECO:0000313" key="14">
    <source>
        <dbReference type="Proteomes" id="UP000054359"/>
    </source>
</evidence>
<dbReference type="PANTHER" id="PTHR24248:SF174">
    <property type="entry name" value="TYRAMINE_OCTOPAMINE RECEPTOR"/>
    <property type="match status" value="1"/>
</dbReference>
<feature type="non-terminal residue" evidence="13">
    <location>
        <position position="118"/>
    </location>
</feature>
<keyword evidence="3" id="KW-1003">Cell membrane</keyword>
<evidence type="ECO:0000256" key="1">
    <source>
        <dbReference type="ARBA" id="ARBA00004651"/>
    </source>
</evidence>